<dbReference type="GO" id="GO:0006896">
    <property type="term" value="P:Golgi to vacuole transport"/>
    <property type="evidence" value="ECO:0007669"/>
    <property type="project" value="TreeGrafter"/>
</dbReference>
<dbReference type="GO" id="GO:0042147">
    <property type="term" value="P:retrograde transport, endosome to Golgi"/>
    <property type="evidence" value="ECO:0007669"/>
    <property type="project" value="TreeGrafter"/>
</dbReference>
<evidence type="ECO:0000313" key="3">
    <source>
        <dbReference type="EMBL" id="CBK19664.2"/>
    </source>
</evidence>
<dbReference type="InterPro" id="IPR007258">
    <property type="entry name" value="Vps52"/>
</dbReference>
<dbReference type="PANTHER" id="PTHR14190">
    <property type="entry name" value="SUPPRESSOR OF ACTIN MUTATIONS 2/VACUOLAR PROTEIN SORTING 52"/>
    <property type="match status" value="1"/>
</dbReference>
<feature type="domain" description="Vps52 coiled-coil" evidence="2">
    <location>
        <begin position="3"/>
        <end position="117"/>
    </location>
</feature>
<protein>
    <recommendedName>
        <fullName evidence="2">Vps52 coiled-coil domain-containing protein</fullName>
    </recommendedName>
</protein>
<dbReference type="GeneID" id="24917429"/>
<gene>
    <name evidence="3" type="ORF">GSBLH_T00000109001</name>
</gene>
<evidence type="ECO:0000256" key="1">
    <source>
        <dbReference type="SAM" id="MobiDB-lite"/>
    </source>
</evidence>
<proteinExistence type="predicted"/>
<dbReference type="GO" id="GO:0005829">
    <property type="term" value="C:cytosol"/>
    <property type="evidence" value="ECO:0007669"/>
    <property type="project" value="GOC"/>
</dbReference>
<dbReference type="OrthoDB" id="19482at2759"/>
<dbReference type="InterPro" id="IPR048319">
    <property type="entry name" value="Vps52_CC"/>
</dbReference>
<reference evidence="3" key="1">
    <citation type="submission" date="2010-02" db="EMBL/GenBank/DDBJ databases">
        <title>Sequencing and annotation of the Blastocystis hominis genome.</title>
        <authorList>
            <person name="Wincker P."/>
        </authorList>
    </citation>
    <scope>NUCLEOTIDE SEQUENCE</scope>
    <source>
        <strain evidence="3">Singapore isolate B</strain>
    </source>
</reference>
<evidence type="ECO:0000259" key="2">
    <source>
        <dbReference type="Pfam" id="PF04129"/>
    </source>
</evidence>
<name>D8LV25_BLAHO</name>
<dbReference type="GO" id="GO:0019905">
    <property type="term" value="F:syntaxin binding"/>
    <property type="evidence" value="ECO:0007669"/>
    <property type="project" value="TreeGrafter"/>
</dbReference>
<feature type="region of interest" description="Disordered" evidence="1">
    <location>
        <begin position="202"/>
        <end position="249"/>
    </location>
</feature>
<feature type="compositionally biased region" description="Basic and acidic residues" evidence="1">
    <location>
        <begin position="343"/>
        <end position="361"/>
    </location>
</feature>
<dbReference type="Proteomes" id="UP000008312">
    <property type="component" value="Unassembled WGS sequence"/>
</dbReference>
<sequence>MDSMIRGFINQVAINPNMVKVLVEGEINDEYIATLHKFDAQLDFVSQDVENVELHVTTSEVKAVKEVRSDLNILKSQCGARVRDYLLGIVHKITAESNLEELQNSELLGTAEITLFLKKHIPKTFEEIKRQYVGLVKEIMMNRVKSYRELYQNRGNSSPIACSRTKPPSGTPKIRSCVVRSFLKKKVFFGFHVSTIGAEDPQGIRCGGIRPREPRGRPQSPGRPSDFGGTAAGRRRSGPRFPRLLPQFDQGDDGLGVGGVFVREGLLPRRGFRGFQRDFPGCLQIPANADPGVVREFGGLRGRFAGGDAHPINCDAPPIAGIPRSHRLLAAAPRQGPGAICRDSGEARGRGKNRADAGEVDEHHRAAALRDEALRLHGGSDFSAGRKIPRIFARSEQMGAAARWINRGSDDADAENERVRGGRQADGILFQHAVLHSATVEGFGRYGDERGSVRVVREIRGGILGFGDGGAHE</sequence>
<accession>D8LV25</accession>
<dbReference type="AlphaFoldDB" id="D8LV25"/>
<dbReference type="EMBL" id="FN668638">
    <property type="protein sequence ID" value="CBK19664.2"/>
    <property type="molecule type" value="Genomic_DNA"/>
</dbReference>
<dbReference type="PANTHER" id="PTHR14190:SF7">
    <property type="entry name" value="VACUOLAR PROTEIN SORTING-ASSOCIATED PROTEIN 52 HOMOLOG"/>
    <property type="match status" value="1"/>
</dbReference>
<dbReference type="Pfam" id="PF04129">
    <property type="entry name" value="Vps52_CC"/>
    <property type="match status" value="1"/>
</dbReference>
<organism evidence="3">
    <name type="scientific">Blastocystis hominis</name>
    <dbReference type="NCBI Taxonomy" id="12968"/>
    <lineage>
        <taxon>Eukaryota</taxon>
        <taxon>Sar</taxon>
        <taxon>Stramenopiles</taxon>
        <taxon>Bigyra</taxon>
        <taxon>Opalozoa</taxon>
        <taxon>Opalinata</taxon>
        <taxon>Blastocystidae</taxon>
        <taxon>Blastocystis</taxon>
    </lineage>
</organism>
<evidence type="ECO:0000313" key="4">
    <source>
        <dbReference type="Proteomes" id="UP000008312"/>
    </source>
</evidence>
<dbReference type="GO" id="GO:0032456">
    <property type="term" value="P:endocytic recycling"/>
    <property type="evidence" value="ECO:0007669"/>
    <property type="project" value="TreeGrafter"/>
</dbReference>
<dbReference type="GO" id="GO:0000938">
    <property type="term" value="C:GARP complex"/>
    <property type="evidence" value="ECO:0007669"/>
    <property type="project" value="TreeGrafter"/>
</dbReference>
<feature type="region of interest" description="Disordered" evidence="1">
    <location>
        <begin position="333"/>
        <end position="361"/>
    </location>
</feature>
<dbReference type="RefSeq" id="XP_012893712.1">
    <property type="nucleotide sequence ID" value="XM_013038258.1"/>
</dbReference>
<dbReference type="InParanoid" id="D8LV25"/>
<keyword evidence="4" id="KW-1185">Reference proteome</keyword>